<dbReference type="AlphaFoldDB" id="A0AAV2JPX2"/>
<gene>
    <name evidence="1" type="ORF">KC01_LOCUS10597</name>
</gene>
<name>A0AAV2JPX2_KNICA</name>
<evidence type="ECO:0000313" key="2">
    <source>
        <dbReference type="Proteomes" id="UP001497482"/>
    </source>
</evidence>
<evidence type="ECO:0000313" key="1">
    <source>
        <dbReference type="EMBL" id="CAL1579569.1"/>
    </source>
</evidence>
<protein>
    <submittedName>
        <fullName evidence="1">Uncharacterized protein</fullName>
    </submittedName>
</protein>
<accession>A0AAV2JPX2</accession>
<reference evidence="1 2" key="1">
    <citation type="submission" date="2024-04" db="EMBL/GenBank/DDBJ databases">
        <authorList>
            <person name="Waldvogel A.-M."/>
            <person name="Schoenle A."/>
        </authorList>
    </citation>
    <scope>NUCLEOTIDE SEQUENCE [LARGE SCALE GENOMIC DNA]</scope>
</reference>
<keyword evidence="2" id="KW-1185">Reference proteome</keyword>
<dbReference type="EMBL" id="OZ035836">
    <property type="protein sequence ID" value="CAL1579569.1"/>
    <property type="molecule type" value="Genomic_DNA"/>
</dbReference>
<proteinExistence type="predicted"/>
<organism evidence="1 2">
    <name type="scientific">Knipowitschia caucasica</name>
    <name type="common">Caucasian dwarf goby</name>
    <name type="synonym">Pomatoschistus caucasicus</name>
    <dbReference type="NCBI Taxonomy" id="637954"/>
    <lineage>
        <taxon>Eukaryota</taxon>
        <taxon>Metazoa</taxon>
        <taxon>Chordata</taxon>
        <taxon>Craniata</taxon>
        <taxon>Vertebrata</taxon>
        <taxon>Euteleostomi</taxon>
        <taxon>Actinopterygii</taxon>
        <taxon>Neopterygii</taxon>
        <taxon>Teleostei</taxon>
        <taxon>Neoteleostei</taxon>
        <taxon>Acanthomorphata</taxon>
        <taxon>Gobiaria</taxon>
        <taxon>Gobiiformes</taxon>
        <taxon>Gobioidei</taxon>
        <taxon>Gobiidae</taxon>
        <taxon>Gobiinae</taxon>
        <taxon>Knipowitschia</taxon>
    </lineage>
</organism>
<sequence length="76" mass="8738">MATSSDRRPIRRLRSKSDTPYLSGRLQFNLRAAIVPRVVLRCFKSAWDIRRKNTVCFDERMRSVSSMAASSVTMVT</sequence>
<dbReference type="Proteomes" id="UP001497482">
    <property type="component" value="Chromosome 14"/>
</dbReference>